<feature type="compositionally biased region" description="Basic and acidic residues" evidence="1">
    <location>
        <begin position="68"/>
        <end position="87"/>
    </location>
</feature>
<evidence type="ECO:0000313" key="3">
    <source>
        <dbReference type="Proteomes" id="UP001150941"/>
    </source>
</evidence>
<dbReference type="PANTHER" id="PTHR38116:SF1">
    <property type="entry name" value="BZIP DOMAIN-CONTAINING PROTEIN"/>
    <property type="match status" value="1"/>
</dbReference>
<dbReference type="Proteomes" id="UP001150941">
    <property type="component" value="Unassembled WGS sequence"/>
</dbReference>
<reference evidence="2" key="2">
    <citation type="journal article" date="2023" name="IMA Fungus">
        <title>Comparative genomic study of the Penicillium genus elucidates a diverse pangenome and 15 lateral gene transfer events.</title>
        <authorList>
            <person name="Petersen C."/>
            <person name="Sorensen T."/>
            <person name="Nielsen M.R."/>
            <person name="Sondergaard T.E."/>
            <person name="Sorensen J.L."/>
            <person name="Fitzpatrick D.A."/>
            <person name="Frisvad J.C."/>
            <person name="Nielsen K.L."/>
        </authorList>
    </citation>
    <scope>NUCLEOTIDE SEQUENCE</scope>
    <source>
        <strain evidence="2">IBT 19713</strain>
    </source>
</reference>
<gene>
    <name evidence="2" type="ORF">N7468_007336</name>
</gene>
<dbReference type="GeneID" id="83203935"/>
<protein>
    <submittedName>
        <fullName evidence="2">Uncharacterized protein</fullName>
    </submittedName>
</protein>
<dbReference type="OrthoDB" id="125347at2759"/>
<evidence type="ECO:0000313" key="2">
    <source>
        <dbReference type="EMBL" id="KAJ5226111.1"/>
    </source>
</evidence>
<evidence type="ECO:0000256" key="1">
    <source>
        <dbReference type="SAM" id="MobiDB-lite"/>
    </source>
</evidence>
<dbReference type="Pfam" id="PF11905">
    <property type="entry name" value="DUF3425"/>
    <property type="match status" value="1"/>
</dbReference>
<sequence length="266" mass="30295">MAHPKPSRSTLNGAALNLTHPNAGRSTEDARLRKRWLRLQEQNERASRRSFKVYRWRVNDPDAAEQSAKSHAEESPGGHDPVTDEKSGVPPSFDQLLSLIHYNVFRGCYKNKLVLGRSAVSLFTDREPIQFDISFPSYSRVIPVKPGIPAWLMPSQSQMDLIHTTWINLLPFPKMRDNLIRWESYFDHKEFAADLMGHGPDPMLFPQKKCLKFQPKVQSYLFMSTEEDDLTTGRTGMILWGGAVYLRELGGYAWVPTEMGMDNGGL</sequence>
<dbReference type="PANTHER" id="PTHR38116">
    <property type="entry name" value="CHROMOSOME 7, WHOLE GENOME SHOTGUN SEQUENCE"/>
    <property type="match status" value="1"/>
</dbReference>
<reference evidence="2" key="1">
    <citation type="submission" date="2022-11" db="EMBL/GenBank/DDBJ databases">
        <authorList>
            <person name="Petersen C."/>
        </authorList>
    </citation>
    <scope>NUCLEOTIDE SEQUENCE</scope>
    <source>
        <strain evidence="2">IBT 19713</strain>
    </source>
</reference>
<accession>A0A9W9NTW4</accession>
<name>A0A9W9NTW4_9EURO</name>
<proteinExistence type="predicted"/>
<dbReference type="RefSeq" id="XP_058329522.1">
    <property type="nucleotide sequence ID" value="XM_058476632.1"/>
</dbReference>
<organism evidence="2 3">
    <name type="scientific">Penicillium chermesinum</name>
    <dbReference type="NCBI Taxonomy" id="63820"/>
    <lineage>
        <taxon>Eukaryota</taxon>
        <taxon>Fungi</taxon>
        <taxon>Dikarya</taxon>
        <taxon>Ascomycota</taxon>
        <taxon>Pezizomycotina</taxon>
        <taxon>Eurotiomycetes</taxon>
        <taxon>Eurotiomycetidae</taxon>
        <taxon>Eurotiales</taxon>
        <taxon>Aspergillaceae</taxon>
        <taxon>Penicillium</taxon>
    </lineage>
</organism>
<dbReference type="InterPro" id="IPR021833">
    <property type="entry name" value="DUF3425"/>
</dbReference>
<dbReference type="EMBL" id="JAPQKS010000005">
    <property type="protein sequence ID" value="KAJ5226111.1"/>
    <property type="molecule type" value="Genomic_DNA"/>
</dbReference>
<feature type="region of interest" description="Disordered" evidence="1">
    <location>
        <begin position="62"/>
        <end position="88"/>
    </location>
</feature>
<comment type="caution">
    <text evidence="2">The sequence shown here is derived from an EMBL/GenBank/DDBJ whole genome shotgun (WGS) entry which is preliminary data.</text>
</comment>
<dbReference type="AlphaFoldDB" id="A0A9W9NTW4"/>
<keyword evidence="3" id="KW-1185">Reference proteome</keyword>
<feature type="region of interest" description="Disordered" evidence="1">
    <location>
        <begin position="1"/>
        <end position="30"/>
    </location>
</feature>